<feature type="chain" id="PRO_5028993225" description="IPTL-CTERM sorting domain-containing protein" evidence="2">
    <location>
        <begin position="27"/>
        <end position="1521"/>
    </location>
</feature>
<dbReference type="SUPFAM" id="SSF51126">
    <property type="entry name" value="Pectin lyase-like"/>
    <property type="match status" value="2"/>
</dbReference>
<dbReference type="PANTHER" id="PTHR11319:SF35">
    <property type="entry name" value="OUTER MEMBRANE PROTEIN PMPC-RELATED"/>
    <property type="match status" value="1"/>
</dbReference>
<dbReference type="InterPro" id="IPR059226">
    <property type="entry name" value="Choice_anch_Q_dom"/>
</dbReference>
<dbReference type="Proteomes" id="UP000515811">
    <property type="component" value="Chromosome"/>
</dbReference>
<keyword evidence="4" id="KW-1185">Reference proteome</keyword>
<reference evidence="3 4" key="1">
    <citation type="submission" date="2020-08" db="EMBL/GenBank/DDBJ databases">
        <title>Genome sequence of Diaphorobacter ruginosibacter DSM 27467T.</title>
        <authorList>
            <person name="Hyun D.-W."/>
            <person name="Bae J.-W."/>
        </authorList>
    </citation>
    <scope>NUCLEOTIDE SEQUENCE [LARGE SCALE GENOMIC DNA]</scope>
    <source>
        <strain evidence="3 4">DSM 27467</strain>
    </source>
</reference>
<sequence length="1521" mass="154610">MEGMMQRCLIAACGLLLAGAAPLAHAVRITVDTLDDVSTVRCTLRDAMIAATNNAATGACPAGDADGVAEDEIVFDTALFAGEGQRTLTLNSSLPSLKGRVAISGPGAQSLMVRRADEAPFFRILTVEGGRTRLSAVTLANGAVMDDQGGGIRSSGDLEIARCIVEGNQAVRSARPGTVFNINPTGGGVYFRGSTLSIVDSRIANNRTVASHQAPGDDGGGGGIYVAEGTLTMLRSSVVGNRTGAGGGGIHGGAMTIESSEIAFNQASSGGGLFAGESPRIRTSAIHDNVATDEGGGMIVYGDDILLERLSVYGNRAGRSGGGIMVRTFENDQFRLVNSMLHGNRADMNGGGIGIDSKSLFDRLNLSHNTITNNRAGVGGGLDLFVSNDSLENGLTLAANLIAGNSADMSPDVDADLNGAPARNLFGDRSGIGNFQPHDLVAEARLGPLLDDGLARVQTILPASPAINATDCYEVSVDQTGGPRPLDGKCEIGAHEFRGRLEQSLRFDAPSDRLLSEGAFQLIVAATRPLGSDATGRLNLVTLTPLVCAASGWMVTPLAVGSCVLEVSLPAEGGGADLPRMAVQRSLQISSAHTKIAQGIEFPALSDRVLSDPPQALKAVTSSGLPVRYAAQGPCSLSGNTVIAGGASGTGICIVTSTQEGNAEYAPAVPVTRSFTVHPDGNTAAIVVTTLDDTSTTHCSLRDAIRSANDNVVRGACSAGDPNPLVTDRIVFESGLFDGTPKQLLLASALPALRDRVELIGPGPDQLDLHRGYGYGTPQTRFRILAVASGANATVEGLTLSGGVVGAMPRGAPGSRASDPGHGGGVNNDGTLTLRHCAVRNNKAYAGFVPTGDRVGYSSPGSGGGIYSRGALVIENCEITGNEAVIGDGGGIHAFNSLSVSNSLIANNNAAGQINKQPYVVQDSAGGGLRSEGPLTITNSTITGNRADGAGAGVASFGSVTLLHATISGNSSYRLRPDLVASGGIHAQGGGTVTNSVIAGNIEEGTSLLSNLHGNLTQSGSNRIDGDAELATLAHNGGLTRTFMPRTGSSLIDAAPCLEGVTLDQRGQPRPGANSVGGLCDIGAVEVQKGAASSGADQYIDFPIIGSHVPGIPFMLEAHASSGLPLSFAAGPTSVCTVAGNVLMPIALGACTITASQAGNAEFAAAADVSQSFEVELPVLLEQVIVFTSAAPSAAQVGDSYDVVATGGASGNPVILSIAADTGNVCTLEPGSHSVRFVAEGVCTINADQIGNVRYAPALQVRQNVRVAALVRPVPPQLISADDGTIVGTAVPKSTVEVFDGVISLGVVVAEVDGRFLLSQVLSTGPHRLTAKASNRGGTSDASLALVLDIPLFDGPVGGSKAERVRITSDMNGCALQGAAPQWGEAPGPLPAYAAAPLGALAFTAITCPGGTLTVQVDYPEGSLADLTAYKYGPHGWFAHGKSDTDSGRVTYTVTDGDAGDGNSVAGVIQDPHAMLQISAAPAALQPVPMLSAWSMALLMAFAVLLGWSGLRRPGGASNPH</sequence>
<feature type="transmembrane region" description="Helical" evidence="1">
    <location>
        <begin position="1491"/>
        <end position="1511"/>
    </location>
</feature>
<gene>
    <name evidence="3" type="ORF">H9K76_15310</name>
</gene>
<dbReference type="InterPro" id="IPR011050">
    <property type="entry name" value="Pectin_lyase_fold/virulence"/>
</dbReference>
<dbReference type="SMART" id="SM00710">
    <property type="entry name" value="PbH1"/>
    <property type="match status" value="10"/>
</dbReference>
<dbReference type="NCBIfam" id="NF041518">
    <property type="entry name" value="choice_anch_Q"/>
    <property type="match status" value="2"/>
</dbReference>
<accession>A0A7G9RK31</accession>
<dbReference type="EMBL" id="CP060714">
    <property type="protein sequence ID" value="QNN55956.1"/>
    <property type="molecule type" value="Genomic_DNA"/>
</dbReference>
<evidence type="ECO:0000313" key="4">
    <source>
        <dbReference type="Proteomes" id="UP000515811"/>
    </source>
</evidence>
<dbReference type="InterPro" id="IPR053784">
    <property type="entry name" value="Choice_anch_U_dom"/>
</dbReference>
<feature type="signal peptide" evidence="2">
    <location>
        <begin position="1"/>
        <end position="26"/>
    </location>
</feature>
<evidence type="ECO:0000256" key="2">
    <source>
        <dbReference type="SAM" id="SignalP"/>
    </source>
</evidence>
<keyword evidence="1" id="KW-0812">Transmembrane</keyword>
<keyword evidence="2" id="KW-0732">Signal</keyword>
<evidence type="ECO:0008006" key="5">
    <source>
        <dbReference type="Google" id="ProtNLM"/>
    </source>
</evidence>
<proteinExistence type="predicted"/>
<name>A0A7G9RK31_9BURK</name>
<organism evidence="3 4">
    <name type="scientific">Diaphorobacter ruginosibacter</name>
    <dbReference type="NCBI Taxonomy" id="1715720"/>
    <lineage>
        <taxon>Bacteria</taxon>
        <taxon>Pseudomonadati</taxon>
        <taxon>Pseudomonadota</taxon>
        <taxon>Betaproteobacteria</taxon>
        <taxon>Burkholderiales</taxon>
        <taxon>Comamonadaceae</taxon>
        <taxon>Diaphorobacter</taxon>
    </lineage>
</organism>
<dbReference type="PANTHER" id="PTHR11319">
    <property type="entry name" value="G PROTEIN-COUPLED RECEPTOR-RELATED"/>
    <property type="match status" value="1"/>
</dbReference>
<keyword evidence="1" id="KW-1133">Transmembrane helix</keyword>
<dbReference type="NCBIfam" id="NF041766">
    <property type="entry name" value="choice_anch_U"/>
    <property type="match status" value="1"/>
</dbReference>
<dbReference type="KEGG" id="drg:H9K76_15310"/>
<keyword evidence="1" id="KW-0472">Membrane</keyword>
<dbReference type="RefSeq" id="WP_187596228.1">
    <property type="nucleotide sequence ID" value="NZ_CP060714.1"/>
</dbReference>
<dbReference type="InterPro" id="IPR006626">
    <property type="entry name" value="PbH1"/>
</dbReference>
<evidence type="ECO:0000256" key="1">
    <source>
        <dbReference type="SAM" id="Phobius"/>
    </source>
</evidence>
<evidence type="ECO:0000313" key="3">
    <source>
        <dbReference type="EMBL" id="QNN55956.1"/>
    </source>
</evidence>
<protein>
    <recommendedName>
        <fullName evidence="5">IPTL-CTERM sorting domain-containing protein</fullName>
    </recommendedName>
</protein>